<feature type="compositionally biased region" description="Low complexity" evidence="4">
    <location>
        <begin position="1242"/>
        <end position="1252"/>
    </location>
</feature>
<dbReference type="CDD" id="cd14483">
    <property type="entry name" value="SPX_PHO81_NUC-2_like"/>
    <property type="match status" value="1"/>
</dbReference>
<feature type="domain" description="GP-PDE" evidence="6">
    <location>
        <begin position="879"/>
        <end position="1177"/>
    </location>
</feature>
<dbReference type="Proteomes" id="UP000053611">
    <property type="component" value="Unassembled WGS sequence"/>
</dbReference>
<gene>
    <name evidence="7" type="ORF">CC85DRAFT_293342</name>
</gene>
<dbReference type="SMR" id="A0A0J0XGW6"/>
<name>A0A0J0XGW6_9TREE</name>
<evidence type="ECO:0000313" key="8">
    <source>
        <dbReference type="Proteomes" id="UP000053611"/>
    </source>
</evidence>
<feature type="compositionally biased region" description="Low complexity" evidence="4">
    <location>
        <begin position="1210"/>
        <end position="1229"/>
    </location>
</feature>
<keyword evidence="8" id="KW-1185">Reference proteome</keyword>
<dbReference type="InterPro" id="IPR004331">
    <property type="entry name" value="SPX_dom"/>
</dbReference>
<feature type="compositionally biased region" description="Low complexity" evidence="4">
    <location>
        <begin position="1263"/>
        <end position="1273"/>
    </location>
</feature>
<dbReference type="Gene3D" id="1.25.40.20">
    <property type="entry name" value="Ankyrin repeat-containing domain"/>
    <property type="match status" value="1"/>
</dbReference>
<dbReference type="Pfam" id="PF03009">
    <property type="entry name" value="GDPD"/>
    <property type="match status" value="1"/>
</dbReference>
<evidence type="ECO:0000259" key="5">
    <source>
        <dbReference type="PROSITE" id="PS51382"/>
    </source>
</evidence>
<dbReference type="InterPro" id="IPR036770">
    <property type="entry name" value="Ankyrin_rpt-contain_sf"/>
</dbReference>
<dbReference type="Gene3D" id="3.20.20.190">
    <property type="entry name" value="Phosphatidylinositol (PI) phosphodiesterase"/>
    <property type="match status" value="1"/>
</dbReference>
<feature type="domain" description="SPX" evidence="5">
    <location>
        <begin position="1"/>
        <end position="260"/>
    </location>
</feature>
<accession>A0A0J0XGW6</accession>
<sequence length="1385" mass="150122">MKFGKSIVASQVAGWSEYYLNYKALKKIINSLAAGRPASEVAILATGGRLKKHSADLASPATSAIETPTFPALDSTLSLGAPAAPDVEADGVVDTPSIAVTADPEGDSLDLEPLPAEAQPPAPGGTHSMISASHRNGSAREGSFKAHRDAFFFLLQRELEKINQFYLIKERELRLRLLTLLSNRKRLLRSQRELGSDGADVGEGEKRSAEWSSLEEGWRLFERDLGKLQGFIEINATGFRKILKKWDKRSKSNTKELYLERQVEVQPCFNREFIARLSDIVAANLVDMGNGIDLVSASLLTADLPEPIAEDALTFDREDYESDPGEALATDALLDLEVNLPKVVEGGRESLTHWLKQAKRLLAKDKTGSRAMRIVWRAALTVPDDYLDLVFMLPLDFHYVDKINDRGPLHLACINGSLKLVEKCIDKAPELIEREDAYARRPIHYAAMHGHPSLVSLLLNAGAKVSPTDKDGYTPLMHAITQGHLEVVRIFVSGEADVEPTALSTDLIPLSLACQYGHVEVAELLLKRGAKIRPNSEGMYPMHVAAKAGHEAICRLLVDQGKGGGKDKPDKYNLWTPMHHAAVGGRPEHLACIRVLVAAGCDVNALDEYGKSPGWYAAWFGQVGILNFLVESGARLNTRDTEIRGMENLGLSADPQMDGMSPGSDVELEPPAMEDFELIPSLSLPPPMVPLRVYGHEFLAKRCLVQLSLGHPFSKGDEKTPPVKIYSRSSGSDSLHMWSSLKLVMTSKSDTTINPHSIILPLADSREVFSFQVQSLEKFTLEVSLYPTFGSKVIGRALIHPSTFTNIQDHKGFTAFLVDHHLKTIGEVAFEVSCIQPFEGAQLEIGGRVETYWKSTVAPSNAAQDHAHQFQSHRPIGVSTLNPSARPTVAAPQQDEPALVTASSLSGDYMRLQVQVTRDGVPVVYPDAKLPVPDFDVGVSNLTFAQFEALAQAHGRTLPKSGRADSLAGWHALVAGQYASLKDVLDLVPPEVGINLCLRYTRAFDAARLGIARSIEVNAFVDAVLQVVYDAGRSTPGRRFLFSSFDPTVCTALNWKQPNYAVMFASYCGLDRRQVGGARLVPVAPGSEPDNRCLSVREAVNFAKQTNLLGVILEATTLAAVPSLVASVKDAGLLLAAFGNDQDIAGLRQGSGDGRTVDAYCTNGIMTLVIYSTSAVAHVRRRARNSIYPQGHRIASLPRLLHSTTFTMASTTSETTAAPPSSSSSPSSSVPIPRTHSHAHSQHNAAHPPHAHAANDHDHAHAPAHPSPAMDASKLNHTPAPLPLSEGEPGSPPLRDASTMFSNPFGGGETAYLDNEPQHPTVAETGVLSTSPRQGPGPRMGQLKRRESEPMPQRRIIRLASFGGEGLAAKPARPCPGEVEEEAIV</sequence>
<evidence type="ECO:0000259" key="6">
    <source>
        <dbReference type="PROSITE" id="PS51704"/>
    </source>
</evidence>
<keyword evidence="2 3" id="KW-0040">ANK repeat</keyword>
<reference evidence="7 8" key="1">
    <citation type="submission" date="2015-03" db="EMBL/GenBank/DDBJ databases">
        <title>Genomics and transcriptomics of the oil-accumulating basidiomycete yeast T. oleaginosus allow insights into substrate utilization and the diverse evolutionary trajectories of mating systems in fungi.</title>
        <authorList>
            <consortium name="DOE Joint Genome Institute"/>
            <person name="Kourist R."/>
            <person name="Kracht O."/>
            <person name="Bracharz F."/>
            <person name="Lipzen A."/>
            <person name="Nolan M."/>
            <person name="Ohm R."/>
            <person name="Grigoriev I."/>
            <person name="Sun S."/>
            <person name="Heitman J."/>
            <person name="Bruck T."/>
            <person name="Nowrousian M."/>
        </authorList>
    </citation>
    <scope>NUCLEOTIDE SEQUENCE [LARGE SCALE GENOMIC DNA]</scope>
    <source>
        <strain evidence="7 8">IBC0246</strain>
    </source>
</reference>
<proteinExistence type="predicted"/>
<dbReference type="InterPro" id="IPR057506">
    <property type="entry name" value="C2_GPCPD1"/>
</dbReference>
<dbReference type="InterPro" id="IPR030395">
    <property type="entry name" value="GP_PDE_dom"/>
</dbReference>
<feature type="repeat" description="ANK" evidence="3">
    <location>
        <begin position="438"/>
        <end position="470"/>
    </location>
</feature>
<feature type="repeat" description="ANK" evidence="3">
    <location>
        <begin position="573"/>
        <end position="608"/>
    </location>
</feature>
<feature type="region of interest" description="Disordered" evidence="4">
    <location>
        <begin position="1366"/>
        <end position="1385"/>
    </location>
</feature>
<dbReference type="PROSITE" id="PS51704">
    <property type="entry name" value="GP_PDE"/>
    <property type="match status" value="1"/>
</dbReference>
<feature type="region of interest" description="Disordered" evidence="4">
    <location>
        <begin position="1326"/>
        <end position="1352"/>
    </location>
</feature>
<dbReference type="EMBL" id="KQ087238">
    <property type="protein sequence ID" value="KLT40272.1"/>
    <property type="molecule type" value="Genomic_DNA"/>
</dbReference>
<evidence type="ECO:0000256" key="1">
    <source>
        <dbReference type="ARBA" id="ARBA00022737"/>
    </source>
</evidence>
<dbReference type="PANTHER" id="PTHR23206">
    <property type="entry name" value="MASK PROTEIN"/>
    <property type="match status" value="1"/>
</dbReference>
<evidence type="ECO:0000256" key="2">
    <source>
        <dbReference type="ARBA" id="ARBA00023043"/>
    </source>
</evidence>
<dbReference type="Pfam" id="PF03105">
    <property type="entry name" value="SPX"/>
    <property type="match status" value="2"/>
</dbReference>
<feature type="repeat" description="ANK" evidence="3">
    <location>
        <begin position="609"/>
        <end position="641"/>
    </location>
</feature>
<feature type="repeat" description="ANK" evidence="3">
    <location>
        <begin position="537"/>
        <end position="561"/>
    </location>
</feature>
<dbReference type="InterPro" id="IPR017946">
    <property type="entry name" value="PLC-like_Pdiesterase_TIM-brl"/>
</dbReference>
<dbReference type="Pfam" id="PF12796">
    <property type="entry name" value="Ank_2"/>
    <property type="match status" value="2"/>
</dbReference>
<organism evidence="7 8">
    <name type="scientific">Cutaneotrichosporon oleaginosum</name>
    <dbReference type="NCBI Taxonomy" id="879819"/>
    <lineage>
        <taxon>Eukaryota</taxon>
        <taxon>Fungi</taxon>
        <taxon>Dikarya</taxon>
        <taxon>Basidiomycota</taxon>
        <taxon>Agaricomycotina</taxon>
        <taxon>Tremellomycetes</taxon>
        <taxon>Trichosporonales</taxon>
        <taxon>Trichosporonaceae</taxon>
        <taxon>Cutaneotrichosporon</taxon>
    </lineage>
</organism>
<dbReference type="PROSITE" id="PS50088">
    <property type="entry name" value="ANK_REPEAT"/>
    <property type="match status" value="6"/>
</dbReference>
<feature type="region of interest" description="Disordered" evidence="4">
    <location>
        <begin position="102"/>
        <end position="141"/>
    </location>
</feature>
<dbReference type="Pfam" id="PF00023">
    <property type="entry name" value="Ank"/>
    <property type="match status" value="1"/>
</dbReference>
<dbReference type="InterPro" id="IPR051631">
    <property type="entry name" value="Ankyrin-KH/SAM_domain"/>
</dbReference>
<dbReference type="PROSITE" id="PS50297">
    <property type="entry name" value="ANK_REP_REGION"/>
    <property type="match status" value="5"/>
</dbReference>
<evidence type="ECO:0000256" key="4">
    <source>
        <dbReference type="SAM" id="MobiDB-lite"/>
    </source>
</evidence>
<feature type="repeat" description="ANK" evidence="3">
    <location>
        <begin position="471"/>
        <end position="503"/>
    </location>
</feature>
<dbReference type="GO" id="GO:0006629">
    <property type="term" value="P:lipid metabolic process"/>
    <property type="evidence" value="ECO:0007669"/>
    <property type="project" value="InterPro"/>
</dbReference>
<dbReference type="GO" id="GO:0008081">
    <property type="term" value="F:phosphoric diester hydrolase activity"/>
    <property type="evidence" value="ECO:0007669"/>
    <property type="project" value="InterPro"/>
</dbReference>
<dbReference type="SUPFAM" id="SSF48403">
    <property type="entry name" value="Ankyrin repeat"/>
    <property type="match status" value="1"/>
</dbReference>
<feature type="region of interest" description="Disordered" evidence="4">
    <location>
        <begin position="1210"/>
        <end position="1309"/>
    </location>
</feature>
<dbReference type="SMART" id="SM00248">
    <property type="entry name" value="ANK"/>
    <property type="match status" value="7"/>
</dbReference>
<dbReference type="OrthoDB" id="1577640at2759"/>
<dbReference type="SUPFAM" id="SSF51695">
    <property type="entry name" value="PLC-like phosphodiesterases"/>
    <property type="match status" value="1"/>
</dbReference>
<dbReference type="STRING" id="879819.A0A0J0XGW6"/>
<keyword evidence="1" id="KW-0677">Repeat</keyword>
<dbReference type="PROSITE" id="PS51382">
    <property type="entry name" value="SPX"/>
    <property type="match status" value="1"/>
</dbReference>
<dbReference type="Pfam" id="PF25329">
    <property type="entry name" value="C2_GDE1"/>
    <property type="match status" value="1"/>
</dbReference>
<protein>
    <recommendedName>
        <fullName evidence="9">Cyclin-dependent protein kinase inhibitor</fullName>
    </recommendedName>
</protein>
<dbReference type="InterPro" id="IPR002110">
    <property type="entry name" value="Ankyrin_rpt"/>
</dbReference>
<feature type="repeat" description="ANK" evidence="3">
    <location>
        <begin position="505"/>
        <end position="537"/>
    </location>
</feature>
<evidence type="ECO:0008006" key="9">
    <source>
        <dbReference type="Google" id="ProtNLM"/>
    </source>
</evidence>
<evidence type="ECO:0000313" key="7">
    <source>
        <dbReference type="EMBL" id="KLT40272.1"/>
    </source>
</evidence>
<dbReference type="PANTHER" id="PTHR23206:SF7">
    <property type="entry name" value="PROTEIN KINASE DOMAIN-CONTAINING PROTEIN"/>
    <property type="match status" value="1"/>
</dbReference>
<evidence type="ECO:0000256" key="3">
    <source>
        <dbReference type="PROSITE-ProRule" id="PRU00023"/>
    </source>
</evidence>